<dbReference type="Gene3D" id="2.60.120.920">
    <property type="match status" value="1"/>
</dbReference>
<dbReference type="InterPro" id="IPR003877">
    <property type="entry name" value="SPRY_dom"/>
</dbReference>
<dbReference type="InterPro" id="IPR001870">
    <property type="entry name" value="B30.2/SPRY"/>
</dbReference>
<evidence type="ECO:0000259" key="4">
    <source>
        <dbReference type="PROSITE" id="PS50188"/>
    </source>
</evidence>
<dbReference type="InterPro" id="IPR003879">
    <property type="entry name" value="Butyrophylin_SPRY"/>
</dbReference>
<dbReference type="SUPFAM" id="SSF49899">
    <property type="entry name" value="Concanavalin A-like lectins/glucanases"/>
    <property type="match status" value="1"/>
</dbReference>
<evidence type="ECO:0000256" key="1">
    <source>
        <dbReference type="ARBA" id="ARBA00009651"/>
    </source>
</evidence>
<keyword evidence="5" id="KW-1185">Reference proteome</keyword>
<evidence type="ECO:0000256" key="2">
    <source>
        <dbReference type="ARBA" id="ARBA00022699"/>
    </source>
</evidence>
<gene>
    <name evidence="6" type="primary">LOC113430703</name>
</gene>
<accession>A0A6J1W0N0</accession>
<feature type="non-terminal residue" evidence="6">
    <location>
        <position position="1"/>
    </location>
</feature>
<sequence>ELLATEKQQVGLALESLQELLRERQPVWLGWLAEQEKMESEWAVTLAQLSRETSCLQQLMAQTERKCRQPDGEFLQDIQDTVDRCRSYVVGRVESISPSLQDRLRTLLEKNASVRQIVDSCKASLQATLTRENLEQLLTTALAPQQPRYPRANAVPNSSTAHPRLLCNGSTVTWADRYQNYSDVPGRFDREFCVLGREGFNTGWHWWEVSVQVAADNAPVRGTACWAIGVAKESVRRKGRFELSPQEGIWAVGKSVRGEFVTFDTDQKKLSLKKVLQRLRVRLDCEAKEVEFLDGETEDSLHTFQMGPLLGETLWPFFYLGQVGVTFIVRNFHIL</sequence>
<dbReference type="SMART" id="SM00449">
    <property type="entry name" value="SPRY"/>
    <property type="match status" value="1"/>
</dbReference>
<dbReference type="PANTHER" id="PTHR24103">
    <property type="entry name" value="E3 UBIQUITIN-PROTEIN LIGASE TRIM"/>
    <property type="match status" value="1"/>
</dbReference>
<evidence type="ECO:0000256" key="3">
    <source>
        <dbReference type="ARBA" id="ARBA00034460"/>
    </source>
</evidence>
<keyword evidence="2" id="KW-0800">Toxin</keyword>
<protein>
    <submittedName>
        <fullName evidence="6">Tripartite motif-containing protein 10-like</fullName>
    </submittedName>
</protein>
<dbReference type="AlphaFoldDB" id="A0A6J1W0N0"/>
<dbReference type="PRINTS" id="PR01407">
    <property type="entry name" value="BUTYPHLNCDUF"/>
</dbReference>
<dbReference type="InterPro" id="IPR013320">
    <property type="entry name" value="ConA-like_dom_sf"/>
</dbReference>
<name>A0A6J1W0N0_9SAUR</name>
<dbReference type="InterPro" id="IPR006574">
    <property type="entry name" value="PRY"/>
</dbReference>
<feature type="domain" description="B30.2/SPRY" evidence="4">
    <location>
        <begin position="132"/>
        <end position="335"/>
    </location>
</feature>
<organism evidence="5 6">
    <name type="scientific">Notechis scutatus</name>
    <name type="common">mainland tiger snake</name>
    <dbReference type="NCBI Taxonomy" id="8663"/>
    <lineage>
        <taxon>Eukaryota</taxon>
        <taxon>Metazoa</taxon>
        <taxon>Chordata</taxon>
        <taxon>Craniata</taxon>
        <taxon>Vertebrata</taxon>
        <taxon>Euteleostomi</taxon>
        <taxon>Lepidosauria</taxon>
        <taxon>Squamata</taxon>
        <taxon>Bifurcata</taxon>
        <taxon>Unidentata</taxon>
        <taxon>Episquamata</taxon>
        <taxon>Toxicofera</taxon>
        <taxon>Serpentes</taxon>
        <taxon>Colubroidea</taxon>
        <taxon>Elapidae</taxon>
        <taxon>Hydrophiinae</taxon>
        <taxon>Notechis</taxon>
    </lineage>
</organism>
<dbReference type="PROSITE" id="PS50188">
    <property type="entry name" value="B302_SPRY"/>
    <property type="match status" value="1"/>
</dbReference>
<comment type="function">
    <text evidence="3">Neurotoxin that produces dose-dependent hypolocomotion and hyperalgesia in mice. May directly act on the central nervous system, as it is 6500-fold more potent when administered intracerebroventricularly than intraperitoneal.</text>
</comment>
<dbReference type="RefSeq" id="XP_026548912.1">
    <property type="nucleotide sequence ID" value="XM_026693127.1"/>
</dbReference>
<keyword evidence="2" id="KW-0528">Neurotoxin</keyword>
<dbReference type="SMART" id="SM00589">
    <property type="entry name" value="PRY"/>
    <property type="match status" value="1"/>
</dbReference>
<proteinExistence type="inferred from homology"/>
<evidence type="ECO:0000313" key="5">
    <source>
        <dbReference type="Proteomes" id="UP000504612"/>
    </source>
</evidence>
<dbReference type="Proteomes" id="UP000504612">
    <property type="component" value="Unplaced"/>
</dbReference>
<evidence type="ECO:0000313" key="6">
    <source>
        <dbReference type="RefSeq" id="XP_026548912.1"/>
    </source>
</evidence>
<dbReference type="InterPro" id="IPR043136">
    <property type="entry name" value="B30.2/SPRY_sf"/>
</dbReference>
<comment type="similarity">
    <text evidence="1">Belongs to the ohanin/vespryn family.</text>
</comment>
<dbReference type="Pfam" id="PF13765">
    <property type="entry name" value="PRY"/>
    <property type="match status" value="1"/>
</dbReference>
<dbReference type="GeneID" id="113430703"/>
<dbReference type="Pfam" id="PF00622">
    <property type="entry name" value="SPRY"/>
    <property type="match status" value="1"/>
</dbReference>
<dbReference type="KEGG" id="nss:113430703"/>
<dbReference type="InterPro" id="IPR050143">
    <property type="entry name" value="TRIM/RBCC"/>
</dbReference>
<reference evidence="6" key="1">
    <citation type="submission" date="2025-08" db="UniProtKB">
        <authorList>
            <consortium name="RefSeq"/>
        </authorList>
    </citation>
    <scope>IDENTIFICATION</scope>
</reference>